<dbReference type="InterPro" id="IPR050796">
    <property type="entry name" value="SCF_F-box_component"/>
</dbReference>
<dbReference type="Gene3D" id="1.20.1280.50">
    <property type="match status" value="1"/>
</dbReference>
<organism evidence="2 3">
    <name type="scientific">Cuscuta campestris</name>
    <dbReference type="NCBI Taxonomy" id="132261"/>
    <lineage>
        <taxon>Eukaryota</taxon>
        <taxon>Viridiplantae</taxon>
        <taxon>Streptophyta</taxon>
        <taxon>Embryophyta</taxon>
        <taxon>Tracheophyta</taxon>
        <taxon>Spermatophyta</taxon>
        <taxon>Magnoliopsida</taxon>
        <taxon>eudicotyledons</taxon>
        <taxon>Gunneridae</taxon>
        <taxon>Pentapetalae</taxon>
        <taxon>asterids</taxon>
        <taxon>lamiids</taxon>
        <taxon>Solanales</taxon>
        <taxon>Convolvulaceae</taxon>
        <taxon>Cuscuteae</taxon>
        <taxon>Cuscuta</taxon>
        <taxon>Cuscuta subgen. Grammica</taxon>
        <taxon>Cuscuta sect. Cleistogrammica</taxon>
    </lineage>
</organism>
<evidence type="ECO:0000313" key="2">
    <source>
        <dbReference type="EMBL" id="VFQ71754.1"/>
    </source>
</evidence>
<dbReference type="Pfam" id="PF12937">
    <property type="entry name" value="F-box-like"/>
    <property type="match status" value="1"/>
</dbReference>
<evidence type="ECO:0000259" key="1">
    <source>
        <dbReference type="SMART" id="SM00256"/>
    </source>
</evidence>
<reference evidence="2 3" key="1">
    <citation type="submission" date="2018-04" db="EMBL/GenBank/DDBJ databases">
        <authorList>
            <person name="Vogel A."/>
        </authorList>
    </citation>
    <scope>NUCLEOTIDE SEQUENCE [LARGE SCALE GENOMIC DNA]</scope>
</reference>
<keyword evidence="3" id="KW-1185">Reference proteome</keyword>
<name>A0A484L6C5_9ASTE</name>
<dbReference type="InterPro" id="IPR001810">
    <property type="entry name" value="F-box_dom"/>
</dbReference>
<dbReference type="InterPro" id="IPR013187">
    <property type="entry name" value="F-box-assoc_dom_typ3"/>
</dbReference>
<feature type="domain" description="F-box" evidence="1">
    <location>
        <begin position="11"/>
        <end position="51"/>
    </location>
</feature>
<dbReference type="PANTHER" id="PTHR31672">
    <property type="entry name" value="BNACNNG10540D PROTEIN"/>
    <property type="match status" value="1"/>
</dbReference>
<sequence>MRVHFPEEIIIPVDIILQILLRLPVKSAVKCTAVCKTWYALIKDPSFISNHLQQAASLCDDLLLLRFTRDRREFYHLRRDNDAFEELKQLQVPFRCSWIFRLVGTCNGLVCLGDVHSDDHNIILWNPSIHKHFILPKPDFPFKSCEDSTLGFGFDPVSNDYKVLLVVSQGDREELTEVWLFSLNRRSWMRLSGVSPKHCCYAYREASFVKVHFVPQMSLIKYEESIAVASIGTFEDLDDNQLELWVMKEYGVDSSWTKVLHSIDENGELVFDSYLLAVIGVRKNGEVLLKVGEEHGIGYELATLDLNCDQQEQQLKRLGIRTDRSHSFVGNFVESVVLLDKGEQDAEEEV</sequence>
<dbReference type="CDD" id="cd22157">
    <property type="entry name" value="F-box_AtFBW1-like"/>
    <property type="match status" value="1"/>
</dbReference>
<protein>
    <recommendedName>
        <fullName evidence="1">F-box domain-containing protein</fullName>
    </recommendedName>
</protein>
<dbReference type="SMART" id="SM00256">
    <property type="entry name" value="FBOX"/>
    <property type="match status" value="1"/>
</dbReference>
<dbReference type="OrthoDB" id="610337at2759"/>
<dbReference type="InterPro" id="IPR036047">
    <property type="entry name" value="F-box-like_dom_sf"/>
</dbReference>
<accession>A0A484L6C5</accession>
<dbReference type="NCBIfam" id="TIGR01640">
    <property type="entry name" value="F_box_assoc_1"/>
    <property type="match status" value="1"/>
</dbReference>
<dbReference type="Proteomes" id="UP000595140">
    <property type="component" value="Unassembled WGS sequence"/>
</dbReference>
<gene>
    <name evidence="2" type="ORF">CCAM_LOCUS13530</name>
</gene>
<dbReference type="InterPro" id="IPR017451">
    <property type="entry name" value="F-box-assoc_interact_dom"/>
</dbReference>
<proteinExistence type="predicted"/>
<dbReference type="PANTHER" id="PTHR31672:SF13">
    <property type="entry name" value="F-BOX PROTEIN CPR30-LIKE"/>
    <property type="match status" value="1"/>
</dbReference>
<dbReference type="AlphaFoldDB" id="A0A484L6C5"/>
<dbReference type="Pfam" id="PF08268">
    <property type="entry name" value="FBA_3"/>
    <property type="match status" value="1"/>
</dbReference>
<dbReference type="SUPFAM" id="SSF81383">
    <property type="entry name" value="F-box domain"/>
    <property type="match status" value="1"/>
</dbReference>
<dbReference type="EMBL" id="OOIL02001079">
    <property type="protein sequence ID" value="VFQ71754.1"/>
    <property type="molecule type" value="Genomic_DNA"/>
</dbReference>
<evidence type="ECO:0000313" key="3">
    <source>
        <dbReference type="Proteomes" id="UP000595140"/>
    </source>
</evidence>